<protein>
    <recommendedName>
        <fullName evidence="5">Integral membrane protein</fullName>
    </recommendedName>
</protein>
<keyword evidence="4" id="KW-1185">Reference proteome</keyword>
<evidence type="ECO:0000313" key="4">
    <source>
        <dbReference type="Proteomes" id="UP001164506"/>
    </source>
</evidence>
<feature type="region of interest" description="Disordered" evidence="1">
    <location>
        <begin position="62"/>
        <end position="165"/>
    </location>
</feature>
<dbReference type="GeneID" id="95601347"/>
<sequence>MGIESDQLVYDYLSRVGDLAQQRQLPASDRMKLVSGLRNEIDRRRATHGEESPAAVRGILGALGTPKEVVDRAGPSGGPAAAPVPEPRTGDGGGPGPTRGLRRTREAASGGPGNPRPASGASRPAVPAQDDRGPGGRARGGRGAAGSGPGGAGPATPEKNAPAADRTADWWRTDADDPSDEDGFFGFVGGIERPDLFARPAPEEDEEAAAEEPAPGKVRRLARVLRLRRAPAPAEEPAPVEEEAAAPPRARLANPFVLLAALLLVGGAVFGSLVALAAGWLLAYASRRLTPGEVKGAVLVIPGLSAAAGIVWLWGRVEGRWGEAVAPGGEAMGAAVSETWPWVLRGAAIASALFLLWRSRRR</sequence>
<dbReference type="RefSeq" id="WP_190107337.1">
    <property type="nucleotide sequence ID" value="NZ_BMUH01000024.1"/>
</dbReference>
<accession>A0ABY6QYA9</accession>
<keyword evidence="2" id="KW-0472">Membrane</keyword>
<feature type="transmembrane region" description="Helical" evidence="2">
    <location>
        <begin position="296"/>
        <end position="315"/>
    </location>
</feature>
<organism evidence="3 4">
    <name type="scientific">Streptomyces tanashiensis</name>
    <dbReference type="NCBI Taxonomy" id="67367"/>
    <lineage>
        <taxon>Bacteria</taxon>
        <taxon>Bacillati</taxon>
        <taxon>Actinomycetota</taxon>
        <taxon>Actinomycetes</taxon>
        <taxon>Kitasatosporales</taxon>
        <taxon>Streptomycetaceae</taxon>
        <taxon>Streptomyces</taxon>
    </lineage>
</organism>
<gene>
    <name evidence="3" type="ORF">LDH80_17890</name>
</gene>
<name>A0ABY6QYA9_9ACTN</name>
<feature type="transmembrane region" description="Helical" evidence="2">
    <location>
        <begin position="339"/>
        <end position="357"/>
    </location>
</feature>
<evidence type="ECO:0000256" key="2">
    <source>
        <dbReference type="SAM" id="Phobius"/>
    </source>
</evidence>
<proteinExistence type="predicted"/>
<keyword evidence="2" id="KW-0812">Transmembrane</keyword>
<evidence type="ECO:0000256" key="1">
    <source>
        <dbReference type="SAM" id="MobiDB-lite"/>
    </source>
</evidence>
<feature type="transmembrane region" description="Helical" evidence="2">
    <location>
        <begin position="256"/>
        <end position="284"/>
    </location>
</feature>
<dbReference type="Proteomes" id="UP001164506">
    <property type="component" value="Chromosome"/>
</dbReference>
<keyword evidence="2" id="KW-1133">Transmembrane helix</keyword>
<evidence type="ECO:0000313" key="3">
    <source>
        <dbReference type="EMBL" id="UZX22491.1"/>
    </source>
</evidence>
<reference evidence="3" key="1">
    <citation type="submission" date="2021-09" db="EMBL/GenBank/DDBJ databases">
        <title>Complete genome sequence and metabolic characterization of Streptomyces tanashiensis DSM 731 the producer of antibacterial Kalafungin and diverse secondary metabolites.</title>
        <authorList>
            <person name="Abbasi M.N."/>
            <person name="Anwar M.N."/>
            <person name="Alam K."/>
            <person name="Shoaib M."/>
            <person name="Lin Z."/>
            <person name="Hayat M."/>
            <person name="Ali M.I."/>
            <person name="Malik H.M.T."/>
            <person name="Ahmed I."/>
            <person name="Li A."/>
            <person name="Hailong Wang H."/>
            <person name="Zhang Y."/>
        </authorList>
    </citation>
    <scope>NUCLEOTIDE SEQUENCE</scope>
    <source>
        <strain evidence="3">Kala</strain>
    </source>
</reference>
<feature type="compositionally biased region" description="Gly residues" evidence="1">
    <location>
        <begin position="135"/>
        <end position="153"/>
    </location>
</feature>
<dbReference type="EMBL" id="CP084204">
    <property type="protein sequence ID" value="UZX22491.1"/>
    <property type="molecule type" value="Genomic_DNA"/>
</dbReference>
<evidence type="ECO:0008006" key="5">
    <source>
        <dbReference type="Google" id="ProtNLM"/>
    </source>
</evidence>